<comment type="caution">
    <text evidence="2">The sequence shown here is derived from an EMBL/GenBank/DDBJ whole genome shotgun (WGS) entry which is preliminary data.</text>
</comment>
<dbReference type="InterPro" id="IPR000421">
    <property type="entry name" value="FA58C"/>
</dbReference>
<dbReference type="EMBL" id="JAUJEB010000003">
    <property type="protein sequence ID" value="MDN5213440.1"/>
    <property type="molecule type" value="Genomic_DNA"/>
</dbReference>
<dbReference type="Proteomes" id="UP001172083">
    <property type="component" value="Unassembled WGS sequence"/>
</dbReference>
<gene>
    <name evidence="2" type="ORF">QQ020_15325</name>
</gene>
<keyword evidence="3" id="KW-1185">Reference proteome</keyword>
<dbReference type="InterPro" id="IPR008979">
    <property type="entry name" value="Galactose-bd-like_sf"/>
</dbReference>
<proteinExistence type="predicted"/>
<dbReference type="Pfam" id="PF00754">
    <property type="entry name" value="F5_F8_type_C"/>
    <property type="match status" value="1"/>
</dbReference>
<name>A0ABT8L9H6_9BACT</name>
<evidence type="ECO:0000259" key="1">
    <source>
        <dbReference type="PROSITE" id="PS50022"/>
    </source>
</evidence>
<sequence length="778" mass="88559">MLIIDKRSKSISQIISHAFVFGMVLLYYQTACAQNNLSATGTATAGSGGPIGNAADQAIDGNMETAWVSEKTKGTKWITVILPGATEIKEVHAFVETDLGKPVHHYAIQTLLNGSWRNHTLNASNQQKDIVVAFKKALLTDRIRLAIEDEGLVKVRELEIYGEQYIDSTATEVKKILVNQSGYNLDKPKRFTAPEVPDQTPFFIKDLITKEIVYRGTVQNGIGDFSGFNPLSDVAYIVTIDTLTSYPFRIGPFWLERVTYRNMVDFMTGARHYLGTTDKIRRLSWAWRDGDFFNWALQSLIAQFLSNPSAYKRMERKISYRPNDSFPPPYKDKWGSLAPYAEDAPDIVKLIHWDVDVKISQQLEHEHQKAELAHFLYAFPYLKQWLPQQNFDIVYAYLKEKWTKANVDKRSTSQYDKSPEHNLLSLKTKLGTTKGELPPGHTVIPNLMMFEVASKQGEPDADKYFNAAYRQMSWMIAHLDWHDSLSTKGQRMSEHMTMRAFAYFYHQYPDKRPEGLYDKIEEWAKVAIDRSDNMWDFRKFTKDGDWVPAGWNETGNVLGFPACALAAMSVIKNEALSNALNRLVWAHFDNAFGRNPTGRHFSYDGPTEIEGVDQGWYSAHHGGVGLLEPVRFVFDGSPKNNHYPNHPEIGNLGWTEGWVQFNTAFNISMAYLAHGEVAIFLTRSRKNSLSVRLRVPLNFDEQVVDEMNVVVRASNGDEVVLKLTEEGPYSKYMVGSVRYKKHKVKRNDKVLQAKKGDVITVSYGLGYFEKKAAITIKN</sequence>
<evidence type="ECO:0000313" key="3">
    <source>
        <dbReference type="Proteomes" id="UP001172083"/>
    </source>
</evidence>
<dbReference type="CDD" id="cd02850">
    <property type="entry name" value="E_set_Cellulase_N"/>
    <property type="match status" value="1"/>
</dbReference>
<evidence type="ECO:0000313" key="2">
    <source>
        <dbReference type="EMBL" id="MDN5213440.1"/>
    </source>
</evidence>
<dbReference type="InterPro" id="IPR004197">
    <property type="entry name" value="Cellulase_Ig-like"/>
</dbReference>
<dbReference type="SUPFAM" id="SSF49785">
    <property type="entry name" value="Galactose-binding domain-like"/>
    <property type="match status" value="1"/>
</dbReference>
<feature type="domain" description="F5/8 type C" evidence="1">
    <location>
        <begin position="20"/>
        <end position="163"/>
    </location>
</feature>
<protein>
    <submittedName>
        <fullName evidence="2">Discoidin domain-containing protein</fullName>
    </submittedName>
</protein>
<dbReference type="RefSeq" id="WP_346758779.1">
    <property type="nucleotide sequence ID" value="NZ_JAUJEB010000003.1"/>
</dbReference>
<reference evidence="2" key="1">
    <citation type="submission" date="2023-06" db="EMBL/GenBank/DDBJ databases">
        <title>Genomic of Agaribacillus aureum.</title>
        <authorList>
            <person name="Wang G."/>
        </authorList>
    </citation>
    <scope>NUCLEOTIDE SEQUENCE</scope>
    <source>
        <strain evidence="2">BMA12</strain>
    </source>
</reference>
<dbReference type="Gene3D" id="2.60.120.260">
    <property type="entry name" value="Galactose-binding domain-like"/>
    <property type="match status" value="1"/>
</dbReference>
<dbReference type="PROSITE" id="PS50022">
    <property type="entry name" value="FA58C_3"/>
    <property type="match status" value="1"/>
</dbReference>
<organism evidence="2 3">
    <name type="scientific">Agaribacillus aureus</name>
    <dbReference type="NCBI Taxonomy" id="3051825"/>
    <lineage>
        <taxon>Bacteria</taxon>
        <taxon>Pseudomonadati</taxon>
        <taxon>Bacteroidota</taxon>
        <taxon>Cytophagia</taxon>
        <taxon>Cytophagales</taxon>
        <taxon>Splendidivirgaceae</taxon>
        <taxon>Agaribacillus</taxon>
    </lineage>
</organism>
<accession>A0ABT8L9H6</accession>